<proteinExistence type="predicted"/>
<feature type="chain" id="PRO_5042242257" evidence="1">
    <location>
        <begin position="18"/>
        <end position="197"/>
    </location>
</feature>
<dbReference type="InterPro" id="IPR032675">
    <property type="entry name" value="LRR_dom_sf"/>
</dbReference>
<dbReference type="Gene3D" id="3.80.10.10">
    <property type="entry name" value="Ribonuclease Inhibitor"/>
    <property type="match status" value="1"/>
</dbReference>
<keyword evidence="1" id="KW-0732">Signal</keyword>
<accession>A0AAD5M749</accession>
<keyword evidence="3" id="KW-1185">Reference proteome</keyword>
<dbReference type="AlphaFoldDB" id="A0AAD5M749"/>
<dbReference type="Proteomes" id="UP001196413">
    <property type="component" value="Unassembled WGS sequence"/>
</dbReference>
<comment type="caution">
    <text evidence="2">The sequence shown here is derived from an EMBL/GenBank/DDBJ whole genome shotgun (WGS) entry which is preliminary data.</text>
</comment>
<organism evidence="2 3">
    <name type="scientific">Parelaphostrongylus tenuis</name>
    <name type="common">Meningeal worm</name>
    <dbReference type="NCBI Taxonomy" id="148309"/>
    <lineage>
        <taxon>Eukaryota</taxon>
        <taxon>Metazoa</taxon>
        <taxon>Ecdysozoa</taxon>
        <taxon>Nematoda</taxon>
        <taxon>Chromadorea</taxon>
        <taxon>Rhabditida</taxon>
        <taxon>Rhabditina</taxon>
        <taxon>Rhabditomorpha</taxon>
        <taxon>Strongyloidea</taxon>
        <taxon>Metastrongylidae</taxon>
        <taxon>Parelaphostrongylus</taxon>
    </lineage>
</organism>
<evidence type="ECO:0000256" key="1">
    <source>
        <dbReference type="SAM" id="SignalP"/>
    </source>
</evidence>
<sequence>MRCRLVISIILVQLVFELIITAYTLRSNEPPRFLSKKSCRFTGGGCQCIVRLRGECCCKGHEIKVLPTNLTTTIRTLVMSNVSIGTIDSMSFHQYPNLEEIEIYDSSNLSHFDGNSLRHLTNLRKVSITYCRKLEEISEVLLASNLKIQSLLELSTEQKRLLMLYEYKFGSNTADAARRINKGWATVRLENQQSASD</sequence>
<name>A0AAD5M749_PARTN</name>
<dbReference type="SUPFAM" id="SSF52058">
    <property type="entry name" value="L domain-like"/>
    <property type="match status" value="1"/>
</dbReference>
<gene>
    <name evidence="2" type="ORF">KIN20_007000</name>
</gene>
<protein>
    <submittedName>
        <fullName evidence="2">Uncharacterized protein</fullName>
    </submittedName>
</protein>
<evidence type="ECO:0000313" key="2">
    <source>
        <dbReference type="EMBL" id="KAJ1351063.1"/>
    </source>
</evidence>
<feature type="signal peptide" evidence="1">
    <location>
        <begin position="1"/>
        <end position="17"/>
    </location>
</feature>
<evidence type="ECO:0000313" key="3">
    <source>
        <dbReference type="Proteomes" id="UP001196413"/>
    </source>
</evidence>
<reference evidence="2" key="1">
    <citation type="submission" date="2021-06" db="EMBL/GenBank/DDBJ databases">
        <title>Parelaphostrongylus tenuis whole genome reference sequence.</title>
        <authorList>
            <person name="Garwood T.J."/>
            <person name="Larsen P.A."/>
            <person name="Fountain-Jones N.M."/>
            <person name="Garbe J.R."/>
            <person name="Macchietto M.G."/>
            <person name="Kania S.A."/>
            <person name="Gerhold R.W."/>
            <person name="Richards J.E."/>
            <person name="Wolf T.M."/>
        </authorList>
    </citation>
    <scope>NUCLEOTIDE SEQUENCE</scope>
    <source>
        <strain evidence="2">MNPRO001-30</strain>
        <tissue evidence="2">Meninges</tissue>
    </source>
</reference>
<dbReference type="EMBL" id="JAHQIW010000993">
    <property type="protein sequence ID" value="KAJ1351063.1"/>
    <property type="molecule type" value="Genomic_DNA"/>
</dbReference>